<dbReference type="RefSeq" id="WP_144816993.1">
    <property type="nucleotide sequence ID" value="NZ_VLKP01000017.1"/>
</dbReference>
<dbReference type="SUPFAM" id="SSF51306">
    <property type="entry name" value="LexA/Signal peptidase"/>
    <property type="match status" value="1"/>
</dbReference>
<dbReference type="InterPro" id="IPR036286">
    <property type="entry name" value="LexA/Signal_pep-like_sf"/>
</dbReference>
<dbReference type="Gene3D" id="2.10.109.10">
    <property type="entry name" value="Umud Fragment, subunit A"/>
    <property type="match status" value="1"/>
</dbReference>
<dbReference type="InterPro" id="IPR039418">
    <property type="entry name" value="LexA-like"/>
</dbReference>
<dbReference type="InterPro" id="IPR006200">
    <property type="entry name" value="LexA"/>
</dbReference>
<dbReference type="Pfam" id="PF00717">
    <property type="entry name" value="Peptidase_S24"/>
    <property type="match status" value="1"/>
</dbReference>
<dbReference type="GO" id="GO:0009432">
    <property type="term" value="P:SOS response"/>
    <property type="evidence" value="ECO:0007669"/>
    <property type="project" value="UniProtKB-UniRule"/>
</dbReference>
<evidence type="ECO:0000313" key="17">
    <source>
        <dbReference type="Proteomes" id="UP000316471"/>
    </source>
</evidence>
<evidence type="ECO:0000256" key="12">
    <source>
        <dbReference type="HAMAP-Rule" id="MF_00015"/>
    </source>
</evidence>
<keyword evidence="11 12" id="KW-0742">SOS response</keyword>
<evidence type="ECO:0000256" key="5">
    <source>
        <dbReference type="ARBA" id="ARBA00022801"/>
    </source>
</evidence>
<evidence type="ECO:0000256" key="3">
    <source>
        <dbReference type="ARBA" id="ARBA00022705"/>
    </source>
</evidence>
<evidence type="ECO:0000256" key="6">
    <source>
        <dbReference type="ARBA" id="ARBA00022813"/>
    </source>
</evidence>
<dbReference type="GO" id="GO:0006281">
    <property type="term" value="P:DNA repair"/>
    <property type="evidence" value="ECO:0007669"/>
    <property type="project" value="UniProtKB-UniRule"/>
</dbReference>
<dbReference type="InterPro" id="IPR006197">
    <property type="entry name" value="Peptidase_S24_LexA"/>
</dbReference>
<evidence type="ECO:0000256" key="2">
    <source>
        <dbReference type="ARBA" id="ARBA00022491"/>
    </source>
</evidence>
<dbReference type="GO" id="GO:0004252">
    <property type="term" value="F:serine-type endopeptidase activity"/>
    <property type="evidence" value="ECO:0007669"/>
    <property type="project" value="UniProtKB-UniRule"/>
</dbReference>
<dbReference type="EC" id="3.4.21.88" evidence="12"/>
<evidence type="ECO:0000256" key="4">
    <source>
        <dbReference type="ARBA" id="ARBA00022763"/>
    </source>
</evidence>
<name>A0A562LFG9_9GAMM</name>
<sequence>MAALTARQREVLAFVEATAASGRPPTRADIAHAFGITRPTAQQHVVALERHGALRRLPGSRGLAPARRASAAVSVHPIPLISRVAAGRPVLAVEDASEVVSVADGLFRKLPDVLLRVEGDSMIGAGIFDRDLIAVELRASAESGEIVVARLDDEITVKRLRRRGPRIELIAENPAYPPVEVAAGREFGIEGVVLGVIRRY</sequence>
<reference evidence="16 17" key="1">
    <citation type="journal article" date="2015" name="Stand. Genomic Sci.">
        <title>Genomic Encyclopedia of Bacterial and Archaeal Type Strains, Phase III: the genomes of soil and plant-associated and newly described type strains.</title>
        <authorList>
            <person name="Whitman W.B."/>
            <person name="Woyke T."/>
            <person name="Klenk H.P."/>
            <person name="Zhou Y."/>
            <person name="Lilburn T.G."/>
            <person name="Beck B.J."/>
            <person name="De Vos P."/>
            <person name="Vandamme P."/>
            <person name="Eisen J.A."/>
            <person name="Garrity G."/>
            <person name="Hugenholtz P."/>
            <person name="Kyrpides N.C."/>
        </authorList>
    </citation>
    <scope>NUCLEOTIDE SEQUENCE [LARGE SCALE GENOMIC DNA]</scope>
    <source>
        <strain evidence="16 17">CGMCC 1.10136</strain>
    </source>
</reference>
<accession>A0A562LFG9</accession>
<evidence type="ECO:0000256" key="10">
    <source>
        <dbReference type="ARBA" id="ARBA00023204"/>
    </source>
</evidence>
<dbReference type="Proteomes" id="UP000316471">
    <property type="component" value="Unassembled WGS sequence"/>
</dbReference>
<evidence type="ECO:0000256" key="13">
    <source>
        <dbReference type="RuleBase" id="RU003991"/>
    </source>
</evidence>
<comment type="similarity">
    <text evidence="1 12 13">Belongs to the peptidase S24 family.</text>
</comment>
<dbReference type="InterPro" id="IPR036390">
    <property type="entry name" value="WH_DNA-bd_sf"/>
</dbReference>
<protein>
    <recommendedName>
        <fullName evidence="12">LexA repressor</fullName>
        <ecNumber evidence="12">3.4.21.88</ecNumber>
    </recommendedName>
</protein>
<evidence type="ECO:0000256" key="9">
    <source>
        <dbReference type="ARBA" id="ARBA00023163"/>
    </source>
</evidence>
<dbReference type="Gene3D" id="1.10.10.10">
    <property type="entry name" value="Winged helix-like DNA-binding domain superfamily/Winged helix DNA-binding domain"/>
    <property type="match status" value="1"/>
</dbReference>
<keyword evidence="2 12" id="KW-0678">Repressor</keyword>
<dbReference type="InterPro" id="IPR006199">
    <property type="entry name" value="LexA_DNA-bd_dom"/>
</dbReference>
<comment type="subunit">
    <text evidence="12">Homodimer.</text>
</comment>
<keyword evidence="8 12" id="KW-0238">DNA-binding</keyword>
<keyword evidence="5 12" id="KW-0378">Hydrolase</keyword>
<evidence type="ECO:0000259" key="14">
    <source>
        <dbReference type="Pfam" id="PF00717"/>
    </source>
</evidence>
<dbReference type="GO" id="GO:0000976">
    <property type="term" value="F:transcription cis-regulatory region binding"/>
    <property type="evidence" value="ECO:0007669"/>
    <property type="project" value="UniProtKB-ARBA"/>
</dbReference>
<dbReference type="PANTHER" id="PTHR33516">
    <property type="entry name" value="LEXA REPRESSOR"/>
    <property type="match status" value="1"/>
</dbReference>
<keyword evidence="6 12" id="KW-0068">Autocatalytic cleavage</keyword>
<dbReference type="EMBL" id="VLKP01000017">
    <property type="protein sequence ID" value="TWI06353.1"/>
    <property type="molecule type" value="Genomic_DNA"/>
</dbReference>
<feature type="domain" description="LexA repressor DNA-binding" evidence="15">
    <location>
        <begin position="1"/>
        <end position="59"/>
    </location>
</feature>
<dbReference type="GO" id="GO:0032993">
    <property type="term" value="C:protein-DNA complex"/>
    <property type="evidence" value="ECO:0007669"/>
    <property type="project" value="UniProtKB-ARBA"/>
</dbReference>
<evidence type="ECO:0000256" key="8">
    <source>
        <dbReference type="ARBA" id="ARBA00023125"/>
    </source>
</evidence>
<feature type="site" description="Cleavage; by autolysis" evidence="12">
    <location>
        <begin position="86"/>
        <end position="87"/>
    </location>
</feature>
<dbReference type="CDD" id="cd06529">
    <property type="entry name" value="S24_LexA-like"/>
    <property type="match status" value="1"/>
</dbReference>
<feature type="active site" description="For autocatalytic cleavage activity" evidence="12">
    <location>
        <position position="158"/>
    </location>
</feature>
<keyword evidence="9 12" id="KW-0804">Transcription</keyword>
<keyword evidence="17" id="KW-1185">Reference proteome</keyword>
<feature type="domain" description="Peptidase S24/S26A/S26B/S26C" evidence="14">
    <location>
        <begin position="79"/>
        <end position="193"/>
    </location>
</feature>
<organism evidence="16 17">
    <name type="scientific">Aerolutibacter ruishenii</name>
    <dbReference type="NCBI Taxonomy" id="686800"/>
    <lineage>
        <taxon>Bacteria</taxon>
        <taxon>Pseudomonadati</taxon>
        <taxon>Pseudomonadota</taxon>
        <taxon>Gammaproteobacteria</taxon>
        <taxon>Lysobacterales</taxon>
        <taxon>Lysobacteraceae</taxon>
        <taxon>Aerolutibacter</taxon>
    </lineage>
</organism>
<evidence type="ECO:0000259" key="15">
    <source>
        <dbReference type="Pfam" id="PF01726"/>
    </source>
</evidence>
<evidence type="ECO:0000256" key="1">
    <source>
        <dbReference type="ARBA" id="ARBA00007484"/>
    </source>
</evidence>
<dbReference type="Pfam" id="PF01726">
    <property type="entry name" value="LexA_DNA_bind"/>
    <property type="match status" value="1"/>
</dbReference>
<dbReference type="OrthoDB" id="9802364at2"/>
<feature type="active site" description="For autocatalytic cleavage activity" evidence="12">
    <location>
        <position position="121"/>
    </location>
</feature>
<comment type="caution">
    <text evidence="16">The sequence shown here is derived from an EMBL/GenBank/DDBJ whole genome shotgun (WGS) entry which is preliminary data.</text>
</comment>
<dbReference type="GO" id="GO:0001217">
    <property type="term" value="F:DNA-binding transcription repressor activity"/>
    <property type="evidence" value="ECO:0007669"/>
    <property type="project" value="UniProtKB-ARBA"/>
</dbReference>
<comment type="catalytic activity">
    <reaction evidence="12">
        <text>Hydrolysis of Ala-|-Gly bond in repressor LexA.</text>
        <dbReference type="EC" id="3.4.21.88"/>
    </reaction>
</comment>
<comment type="caution">
    <text evidence="12">Lacks conserved residue(s) required for the propagation of feature annotation.</text>
</comment>
<evidence type="ECO:0000256" key="7">
    <source>
        <dbReference type="ARBA" id="ARBA00023015"/>
    </source>
</evidence>
<dbReference type="InterPro" id="IPR036388">
    <property type="entry name" value="WH-like_DNA-bd_sf"/>
</dbReference>
<dbReference type="GO" id="GO:0006508">
    <property type="term" value="P:proteolysis"/>
    <property type="evidence" value="ECO:0007669"/>
    <property type="project" value="InterPro"/>
</dbReference>
<dbReference type="AlphaFoldDB" id="A0A562LFG9"/>
<dbReference type="SUPFAM" id="SSF46785">
    <property type="entry name" value="Winged helix' DNA-binding domain"/>
    <property type="match status" value="1"/>
</dbReference>
<comment type="function">
    <text evidence="12">Represses a number of genes involved in the response to DNA damage (SOS response), including recA and lexA. In the presence of single-stranded DNA, RecA interacts with LexA causing an autocatalytic cleavage which disrupts the DNA-binding part of LexA, leading to derepression of the SOS regulon and eventually DNA repair.</text>
</comment>
<dbReference type="PRINTS" id="PR00726">
    <property type="entry name" value="LEXASERPTASE"/>
</dbReference>
<dbReference type="InterPro" id="IPR015927">
    <property type="entry name" value="Peptidase_S24_S26A/B/C"/>
</dbReference>
<gene>
    <name evidence="12" type="primary">lexA</name>
    <name evidence="16" type="ORF">IP93_02973</name>
</gene>
<keyword evidence="3 12" id="KW-0235">DNA replication</keyword>
<keyword evidence="7 12" id="KW-0805">Transcription regulation</keyword>
<dbReference type="InterPro" id="IPR050077">
    <property type="entry name" value="LexA_repressor"/>
</dbReference>
<keyword evidence="10 12" id="KW-0234">DNA repair</keyword>
<keyword evidence="4 12" id="KW-0227">DNA damage</keyword>
<evidence type="ECO:0000313" key="16">
    <source>
        <dbReference type="EMBL" id="TWI06353.1"/>
    </source>
</evidence>
<proteinExistence type="inferred from homology"/>
<dbReference type="FunFam" id="2.10.109.10:FF:000001">
    <property type="entry name" value="LexA repressor"/>
    <property type="match status" value="1"/>
</dbReference>
<dbReference type="PANTHER" id="PTHR33516:SF2">
    <property type="entry name" value="LEXA REPRESSOR-RELATED"/>
    <property type="match status" value="1"/>
</dbReference>
<dbReference type="HAMAP" id="MF_00015">
    <property type="entry name" value="LexA"/>
    <property type="match status" value="1"/>
</dbReference>
<dbReference type="GO" id="GO:0006260">
    <property type="term" value="P:DNA replication"/>
    <property type="evidence" value="ECO:0007669"/>
    <property type="project" value="UniProtKB-UniRule"/>
</dbReference>
<evidence type="ECO:0000256" key="11">
    <source>
        <dbReference type="ARBA" id="ARBA00023236"/>
    </source>
</evidence>
<dbReference type="NCBIfam" id="TIGR00498">
    <property type="entry name" value="lexA"/>
    <property type="match status" value="1"/>
</dbReference>